<evidence type="ECO:0000256" key="1">
    <source>
        <dbReference type="SAM" id="SignalP"/>
    </source>
</evidence>
<keyword evidence="3" id="KW-1185">Reference proteome</keyword>
<dbReference type="EMBL" id="JANAWD010000175">
    <property type="protein sequence ID" value="KAJ3484810.1"/>
    <property type="molecule type" value="Genomic_DNA"/>
</dbReference>
<evidence type="ECO:0000313" key="2">
    <source>
        <dbReference type="EMBL" id="KAJ3484810.1"/>
    </source>
</evidence>
<sequence length="187" mass="21359">MLRFTWRLTAVILSLCKPSRLQNFSIPTLWRKPYSDYTRSDLDEFAQGIINVISPQIADETGLHPDLDFYQNANFILEMAYTDYAKPESFVLGIQVSVGINHYFSVTKKLILFRRENPDALAWSLATHAAYRAYLLPEFLTLAINIWDSVSLYQITQENATNGSHPLKQHTFQSTCNGGIVILPKEL</sequence>
<dbReference type="Proteomes" id="UP001212997">
    <property type="component" value="Unassembled WGS sequence"/>
</dbReference>
<feature type="signal peptide" evidence="1">
    <location>
        <begin position="1"/>
        <end position="21"/>
    </location>
</feature>
<proteinExistence type="predicted"/>
<comment type="caution">
    <text evidence="2">The sequence shown here is derived from an EMBL/GenBank/DDBJ whole genome shotgun (WGS) entry which is preliminary data.</text>
</comment>
<accession>A0AAD5YGZ7</accession>
<name>A0AAD5YGZ7_9APHY</name>
<gene>
    <name evidence="2" type="ORF">NLI96_g5394</name>
</gene>
<keyword evidence="1" id="KW-0732">Signal</keyword>
<organism evidence="2 3">
    <name type="scientific">Meripilus lineatus</name>
    <dbReference type="NCBI Taxonomy" id="2056292"/>
    <lineage>
        <taxon>Eukaryota</taxon>
        <taxon>Fungi</taxon>
        <taxon>Dikarya</taxon>
        <taxon>Basidiomycota</taxon>
        <taxon>Agaricomycotina</taxon>
        <taxon>Agaricomycetes</taxon>
        <taxon>Polyporales</taxon>
        <taxon>Meripilaceae</taxon>
        <taxon>Meripilus</taxon>
    </lineage>
</organism>
<reference evidence="2" key="1">
    <citation type="submission" date="2022-07" db="EMBL/GenBank/DDBJ databases">
        <title>Genome Sequence of Physisporinus lineatus.</title>
        <authorList>
            <person name="Buettner E."/>
        </authorList>
    </citation>
    <scope>NUCLEOTIDE SEQUENCE</scope>
    <source>
        <strain evidence="2">VT162</strain>
    </source>
</reference>
<feature type="chain" id="PRO_5042286349" evidence="1">
    <location>
        <begin position="22"/>
        <end position="187"/>
    </location>
</feature>
<protein>
    <submittedName>
        <fullName evidence="2">Uncharacterized protein</fullName>
    </submittedName>
</protein>
<evidence type="ECO:0000313" key="3">
    <source>
        <dbReference type="Proteomes" id="UP001212997"/>
    </source>
</evidence>
<dbReference type="AlphaFoldDB" id="A0AAD5YGZ7"/>